<accession>A0A5B7E4W2</accession>
<dbReference type="AlphaFoldDB" id="A0A5B7E4W2"/>
<evidence type="ECO:0000313" key="3">
    <source>
        <dbReference type="Proteomes" id="UP000324222"/>
    </source>
</evidence>
<feature type="region of interest" description="Disordered" evidence="1">
    <location>
        <begin position="1"/>
        <end position="40"/>
    </location>
</feature>
<name>A0A5B7E4W2_PORTR</name>
<proteinExistence type="predicted"/>
<feature type="region of interest" description="Disordered" evidence="1">
    <location>
        <begin position="147"/>
        <end position="167"/>
    </location>
</feature>
<dbReference type="Proteomes" id="UP000324222">
    <property type="component" value="Unassembled WGS sequence"/>
</dbReference>
<organism evidence="2 3">
    <name type="scientific">Portunus trituberculatus</name>
    <name type="common">Swimming crab</name>
    <name type="synonym">Neptunus trituberculatus</name>
    <dbReference type="NCBI Taxonomy" id="210409"/>
    <lineage>
        <taxon>Eukaryota</taxon>
        <taxon>Metazoa</taxon>
        <taxon>Ecdysozoa</taxon>
        <taxon>Arthropoda</taxon>
        <taxon>Crustacea</taxon>
        <taxon>Multicrustacea</taxon>
        <taxon>Malacostraca</taxon>
        <taxon>Eumalacostraca</taxon>
        <taxon>Eucarida</taxon>
        <taxon>Decapoda</taxon>
        <taxon>Pleocyemata</taxon>
        <taxon>Brachyura</taxon>
        <taxon>Eubrachyura</taxon>
        <taxon>Portunoidea</taxon>
        <taxon>Portunidae</taxon>
        <taxon>Portuninae</taxon>
        <taxon>Portunus</taxon>
    </lineage>
</organism>
<protein>
    <submittedName>
        <fullName evidence="2">Uncharacterized protein</fullName>
    </submittedName>
</protein>
<gene>
    <name evidence="2" type="ORF">E2C01_021412</name>
</gene>
<dbReference type="EMBL" id="VSRR010001873">
    <property type="protein sequence ID" value="MPC28216.1"/>
    <property type="molecule type" value="Genomic_DNA"/>
</dbReference>
<keyword evidence="3" id="KW-1185">Reference proteome</keyword>
<reference evidence="2 3" key="1">
    <citation type="submission" date="2019-05" db="EMBL/GenBank/DDBJ databases">
        <title>Another draft genome of Portunus trituberculatus and its Hox gene families provides insights of decapod evolution.</title>
        <authorList>
            <person name="Jeong J.-H."/>
            <person name="Song I."/>
            <person name="Kim S."/>
            <person name="Choi T."/>
            <person name="Kim D."/>
            <person name="Ryu S."/>
            <person name="Kim W."/>
        </authorList>
    </citation>
    <scope>NUCLEOTIDE SEQUENCE [LARGE SCALE GENOMIC DNA]</scope>
    <source>
        <tissue evidence="2">Muscle</tissue>
    </source>
</reference>
<evidence type="ECO:0000256" key="1">
    <source>
        <dbReference type="SAM" id="MobiDB-lite"/>
    </source>
</evidence>
<sequence>MNNKTEPYKTQPPQPQGSPQGQDRRQGAWQGIPGPAQRLPTHSLTHSFKLQRCHIDFTHSLVPPMQSHAGGGCQGGAGCLGELWHPALGTCFPRRVVVKTAHDHNSLPRQPNVYHDGLCFFLPIAKHNIKTFVPYLAKRHLRLLQRATKESSPHKKHNGLSRPSHKF</sequence>
<comment type="caution">
    <text evidence="2">The sequence shown here is derived from an EMBL/GenBank/DDBJ whole genome shotgun (WGS) entry which is preliminary data.</text>
</comment>
<evidence type="ECO:0000313" key="2">
    <source>
        <dbReference type="EMBL" id="MPC28216.1"/>
    </source>
</evidence>
<feature type="compositionally biased region" description="Basic residues" evidence="1">
    <location>
        <begin position="154"/>
        <end position="167"/>
    </location>
</feature>